<dbReference type="PANTHER" id="PTHR24148">
    <property type="entry name" value="ANKYRIN REPEAT DOMAIN-CONTAINING PROTEIN 39 HOMOLOG-RELATED"/>
    <property type="match status" value="1"/>
</dbReference>
<feature type="compositionally biased region" description="Pro residues" evidence="1">
    <location>
        <begin position="23"/>
        <end position="33"/>
    </location>
</feature>
<organism evidence="3 4">
    <name type="scientific">Immersiella caudata</name>
    <dbReference type="NCBI Taxonomy" id="314043"/>
    <lineage>
        <taxon>Eukaryota</taxon>
        <taxon>Fungi</taxon>
        <taxon>Dikarya</taxon>
        <taxon>Ascomycota</taxon>
        <taxon>Pezizomycotina</taxon>
        <taxon>Sordariomycetes</taxon>
        <taxon>Sordariomycetidae</taxon>
        <taxon>Sordariales</taxon>
        <taxon>Lasiosphaeriaceae</taxon>
        <taxon>Immersiella</taxon>
    </lineage>
</organism>
<evidence type="ECO:0000313" key="3">
    <source>
        <dbReference type="EMBL" id="KAK0620818.1"/>
    </source>
</evidence>
<accession>A0AA39WSK0</accession>
<feature type="domain" description="Heterokaryon incompatibility" evidence="2">
    <location>
        <begin position="80"/>
        <end position="246"/>
    </location>
</feature>
<gene>
    <name evidence="3" type="ORF">B0T14DRAFT_567538</name>
</gene>
<dbReference type="EMBL" id="JAULSU010000004">
    <property type="protein sequence ID" value="KAK0620818.1"/>
    <property type="molecule type" value="Genomic_DNA"/>
</dbReference>
<evidence type="ECO:0000256" key="1">
    <source>
        <dbReference type="SAM" id="MobiDB-lite"/>
    </source>
</evidence>
<protein>
    <submittedName>
        <fullName evidence="3">Heterokaryon incompatibility protein-domain-containing protein</fullName>
    </submittedName>
</protein>
<evidence type="ECO:0000313" key="4">
    <source>
        <dbReference type="Proteomes" id="UP001175000"/>
    </source>
</evidence>
<evidence type="ECO:0000259" key="2">
    <source>
        <dbReference type="Pfam" id="PF06985"/>
    </source>
</evidence>
<dbReference type="Proteomes" id="UP001175000">
    <property type="component" value="Unassembled WGS sequence"/>
</dbReference>
<dbReference type="InterPro" id="IPR052895">
    <property type="entry name" value="HetReg/Transcr_Mod"/>
</dbReference>
<keyword evidence="4" id="KW-1185">Reference proteome</keyword>
<dbReference type="InterPro" id="IPR010730">
    <property type="entry name" value="HET"/>
</dbReference>
<reference evidence="3" key="1">
    <citation type="submission" date="2023-06" db="EMBL/GenBank/DDBJ databases">
        <title>Genome-scale phylogeny and comparative genomics of the fungal order Sordariales.</title>
        <authorList>
            <consortium name="Lawrence Berkeley National Laboratory"/>
            <person name="Hensen N."/>
            <person name="Bonometti L."/>
            <person name="Westerberg I."/>
            <person name="Brannstrom I.O."/>
            <person name="Guillou S."/>
            <person name="Cros-Aarteil S."/>
            <person name="Calhoun S."/>
            <person name="Haridas S."/>
            <person name="Kuo A."/>
            <person name="Mondo S."/>
            <person name="Pangilinan J."/>
            <person name="Riley R."/>
            <person name="Labutti K."/>
            <person name="Andreopoulos B."/>
            <person name="Lipzen A."/>
            <person name="Chen C."/>
            <person name="Yanf M."/>
            <person name="Daum C."/>
            <person name="Ng V."/>
            <person name="Clum A."/>
            <person name="Steindorff A."/>
            <person name="Ohm R."/>
            <person name="Martin F."/>
            <person name="Silar P."/>
            <person name="Natvig D."/>
            <person name="Lalanne C."/>
            <person name="Gautier V."/>
            <person name="Ament-Velasquez S.L."/>
            <person name="Kruys A."/>
            <person name="Hutchinson M.I."/>
            <person name="Powell A.J."/>
            <person name="Barry K."/>
            <person name="Miller A.N."/>
            <person name="Grigoriev I.V."/>
            <person name="Debuchy R."/>
            <person name="Gladieux P."/>
            <person name="Thoren M.H."/>
            <person name="Johannesson H."/>
        </authorList>
    </citation>
    <scope>NUCLEOTIDE SEQUENCE</scope>
    <source>
        <strain evidence="3">CBS 606.72</strain>
    </source>
</reference>
<dbReference type="AlphaFoldDB" id="A0AA39WSK0"/>
<dbReference type="Pfam" id="PF26639">
    <property type="entry name" value="Het-6_barrel"/>
    <property type="match status" value="1"/>
</dbReference>
<sequence length="643" mass="71911">MAFARRFGGLQMTAGTLTHPPLSASPPPSPGPESSPIDRVHKYRRLQDDEIRLLILNPGSEDEPISCFLEHSHISKTKPYHALSYAWGSALEPRTILLDGCPTEVSGNLEAFLRSRRREHECPVLWVDAVCINQADMDEKRAQIQLMKRVYEGSDLVLVWLGEAIDGTARTLDWMEDLFHDFWLPRLTSLNRSVSASLGSITDRDARRILFEVIGDEGDPLGDRELQGMEHIFSNPWWSRIWVYQEATAPTKRATRVLIGKYEIPFQTILAVGEILRHLSSHGHGSFFSQNPGLANNTPVVVMQIYRELRAQYIETGTSRFLRLADLLPSLRSFDATNPRDKLYALIPTSLDGAELLHVAYDRPVEEAYAQIAWTLIQKHRSLDILGHCCRGEGNSLLKLPSWVPDWTAKGTAMHFFKRGISPDWRSTTLATDQEIPIAEGDRVPIGKLYSASGDSLPEISLDDSGTRLSCKGYIFDAVRHVTPTAGTTESRHDVVEEWMTWLDLTLSAMAGCQLPYSNIKTAFSHTMVADCERVAVDVGMRDCSLGLGAKREGRMTGLHPATFRRKLFLTGRGYLGLTDAGVMPGDEVVVLMGGQCPFVLRRQREYYELVGEAYVHGIMDGDDEQQRGGAVGSGETRKFEIR</sequence>
<dbReference type="Pfam" id="PF06985">
    <property type="entry name" value="HET"/>
    <property type="match status" value="1"/>
</dbReference>
<dbReference type="PANTHER" id="PTHR24148:SF82">
    <property type="entry name" value="HETEROKARYON INCOMPATIBILITY DOMAIN-CONTAINING PROTEIN"/>
    <property type="match status" value="1"/>
</dbReference>
<name>A0AA39WSK0_9PEZI</name>
<comment type="caution">
    <text evidence="3">The sequence shown here is derived from an EMBL/GenBank/DDBJ whole genome shotgun (WGS) entry which is preliminary data.</text>
</comment>
<proteinExistence type="predicted"/>
<feature type="region of interest" description="Disordered" evidence="1">
    <location>
        <begin position="13"/>
        <end position="37"/>
    </location>
</feature>